<reference evidence="2 3" key="1">
    <citation type="journal article" date="2011" name="Nat. Biotechnol.">
        <title>Comparative genomic analysis of the thermophilic biomass-degrading fungi Myceliophthora thermophila and Thielavia terrestris.</title>
        <authorList>
            <person name="Berka R.M."/>
            <person name="Grigoriev I.V."/>
            <person name="Otillar R."/>
            <person name="Salamov A."/>
            <person name="Grimwood J."/>
            <person name="Reid I."/>
            <person name="Ishmael N."/>
            <person name="John T."/>
            <person name="Darmond C."/>
            <person name="Moisan M.-C."/>
            <person name="Henrissat B."/>
            <person name="Coutinho P.M."/>
            <person name="Lombard V."/>
            <person name="Natvig D.O."/>
            <person name="Lindquist E."/>
            <person name="Schmutz J."/>
            <person name="Lucas S."/>
            <person name="Harris P."/>
            <person name="Powlowski J."/>
            <person name="Bellemare A."/>
            <person name="Taylor D."/>
            <person name="Butler G."/>
            <person name="de Vries R.P."/>
            <person name="Allijn I.E."/>
            <person name="van den Brink J."/>
            <person name="Ushinsky S."/>
            <person name="Storms R."/>
            <person name="Powell A.J."/>
            <person name="Paulsen I.T."/>
            <person name="Elbourne L.D.H."/>
            <person name="Baker S.E."/>
            <person name="Magnuson J."/>
            <person name="LaBoissiere S."/>
            <person name="Clutterbuck A.J."/>
            <person name="Martinez D."/>
            <person name="Wogulis M."/>
            <person name="de Leon A.L."/>
            <person name="Rey M.W."/>
            <person name="Tsang A."/>
        </authorList>
    </citation>
    <scope>NUCLEOTIDE SEQUENCE [LARGE SCALE GENOMIC DNA]</scope>
    <source>
        <strain evidence="3">ATCC 38088 / NRRL 8126</strain>
    </source>
</reference>
<evidence type="ECO:0000313" key="2">
    <source>
        <dbReference type="EMBL" id="AEO65534.1"/>
    </source>
</evidence>
<feature type="compositionally biased region" description="Basic and acidic residues" evidence="1">
    <location>
        <begin position="7"/>
        <end position="16"/>
    </location>
</feature>
<organism evidence="2 3">
    <name type="scientific">Thermothielavioides terrestris (strain ATCC 38088 / NRRL 8126)</name>
    <name type="common">Thielavia terrestris</name>
    <dbReference type="NCBI Taxonomy" id="578455"/>
    <lineage>
        <taxon>Eukaryota</taxon>
        <taxon>Fungi</taxon>
        <taxon>Dikarya</taxon>
        <taxon>Ascomycota</taxon>
        <taxon>Pezizomycotina</taxon>
        <taxon>Sordariomycetes</taxon>
        <taxon>Sordariomycetidae</taxon>
        <taxon>Sordariales</taxon>
        <taxon>Chaetomiaceae</taxon>
        <taxon>Thermothielavioides</taxon>
        <taxon>Thermothielavioides terrestris</taxon>
    </lineage>
</organism>
<gene>
    <name evidence="2" type="ORF">THITE_2127715</name>
</gene>
<accession>G2QZK8</accession>
<dbReference type="AlphaFoldDB" id="G2QZK8"/>
<dbReference type="EMBL" id="CP003010">
    <property type="protein sequence ID" value="AEO65534.1"/>
    <property type="molecule type" value="Genomic_DNA"/>
</dbReference>
<sequence length="263" mass="29921">MGKKRRADAIGRDSHAAKKLRPHHHPTTTAPPKPTRQQHEHYRAANRKKQSILRDLLPKAGMIYPFAKTLMKRPRSDVAVLSAIKNALDTPTLSTALLDDILAAIFHEATDLLQLLQQQKKTYHHHHYDDGLNPLAFTALLRARPALHEPWTRRSADLFARLFLTLRAARLAWRARPRPPFDVGRHCRLARAVDAFVAVEGVLDWAGPGLAEWLWELDVLARLGRTAGRRWRWRLNREASPPPPGMVTIPVSSHEVSPRWTFG</sequence>
<dbReference type="RefSeq" id="XP_003651870.1">
    <property type="nucleotide sequence ID" value="XM_003651822.1"/>
</dbReference>
<dbReference type="KEGG" id="ttt:THITE_2127715"/>
<proteinExistence type="predicted"/>
<name>G2QZK8_THETT</name>
<protein>
    <submittedName>
        <fullName evidence="2">Uncharacterized protein</fullName>
    </submittedName>
</protein>
<feature type="compositionally biased region" description="Basic residues" evidence="1">
    <location>
        <begin position="17"/>
        <end position="26"/>
    </location>
</feature>
<dbReference type="Proteomes" id="UP000008181">
    <property type="component" value="Chromosome 2"/>
</dbReference>
<keyword evidence="3" id="KW-1185">Reference proteome</keyword>
<dbReference type="eggNOG" id="ENOG502RMZ9">
    <property type="taxonomic scope" value="Eukaryota"/>
</dbReference>
<dbReference type="HOGENOM" id="CLU_1058394_0_0_1"/>
<evidence type="ECO:0000313" key="3">
    <source>
        <dbReference type="Proteomes" id="UP000008181"/>
    </source>
</evidence>
<feature type="region of interest" description="Disordered" evidence="1">
    <location>
        <begin position="1"/>
        <end position="49"/>
    </location>
</feature>
<dbReference type="GeneID" id="11518152"/>
<evidence type="ECO:0000256" key="1">
    <source>
        <dbReference type="SAM" id="MobiDB-lite"/>
    </source>
</evidence>